<dbReference type="InterPro" id="IPR034907">
    <property type="entry name" value="NDK-like_dom"/>
</dbReference>
<dbReference type="STRING" id="28230.SAMN05878443_2148"/>
<organism evidence="16 17">
    <name type="scientific">Carnobacterium alterfunditum</name>
    <dbReference type="NCBI Taxonomy" id="28230"/>
    <lineage>
        <taxon>Bacteria</taxon>
        <taxon>Bacillati</taxon>
        <taxon>Bacillota</taxon>
        <taxon>Bacilli</taxon>
        <taxon>Lactobacillales</taxon>
        <taxon>Carnobacteriaceae</taxon>
        <taxon>Carnobacterium</taxon>
    </lineage>
</organism>
<evidence type="ECO:0000256" key="10">
    <source>
        <dbReference type="ARBA" id="ARBA00022842"/>
    </source>
</evidence>
<evidence type="ECO:0000256" key="5">
    <source>
        <dbReference type="ARBA" id="ARBA00022679"/>
    </source>
</evidence>
<dbReference type="InterPro" id="IPR036850">
    <property type="entry name" value="NDK-like_dom_sf"/>
</dbReference>
<evidence type="ECO:0000256" key="2">
    <source>
        <dbReference type="ARBA" id="ARBA00008142"/>
    </source>
</evidence>
<keyword evidence="10" id="KW-0460">Magnesium</keyword>
<keyword evidence="5 14" id="KW-0808">Transferase</keyword>
<dbReference type="EC" id="2.7.4.6" evidence="3 14"/>
<feature type="binding site" evidence="12">
    <location>
        <position position="58"/>
    </location>
    <ligand>
        <name>ATP</name>
        <dbReference type="ChEBI" id="CHEBI:30616"/>
    </ligand>
</feature>
<evidence type="ECO:0000256" key="6">
    <source>
        <dbReference type="ARBA" id="ARBA00022723"/>
    </source>
</evidence>
<feature type="domain" description="Nucleoside diphosphate kinase-like" evidence="15">
    <location>
        <begin position="2"/>
        <end position="133"/>
    </location>
</feature>
<keyword evidence="8 14" id="KW-0418">Kinase</keyword>
<dbReference type="EMBL" id="FSRN01000001">
    <property type="protein sequence ID" value="SIO24389.1"/>
    <property type="molecule type" value="Genomic_DNA"/>
</dbReference>
<dbReference type="SUPFAM" id="SSF54919">
    <property type="entry name" value="Nucleoside diphosphate kinase, NDK"/>
    <property type="match status" value="1"/>
</dbReference>
<feature type="binding site" evidence="12">
    <location>
        <position position="86"/>
    </location>
    <ligand>
        <name>ATP</name>
        <dbReference type="ChEBI" id="CHEBI:30616"/>
    </ligand>
</feature>
<dbReference type="RefSeq" id="WP_034545977.1">
    <property type="nucleotide sequence ID" value="NZ_FSRN01000001.1"/>
</dbReference>
<dbReference type="PRINTS" id="PR01243">
    <property type="entry name" value="NUCDPKINASE"/>
</dbReference>
<evidence type="ECO:0000259" key="15">
    <source>
        <dbReference type="SMART" id="SM00562"/>
    </source>
</evidence>
<evidence type="ECO:0000313" key="16">
    <source>
        <dbReference type="EMBL" id="SIO24389.1"/>
    </source>
</evidence>
<evidence type="ECO:0000256" key="12">
    <source>
        <dbReference type="PROSITE-ProRule" id="PRU00706"/>
    </source>
</evidence>
<dbReference type="SMART" id="SM00562">
    <property type="entry name" value="NDK"/>
    <property type="match status" value="1"/>
</dbReference>
<dbReference type="GO" id="GO:0006241">
    <property type="term" value="P:CTP biosynthetic process"/>
    <property type="evidence" value="ECO:0007669"/>
    <property type="project" value="InterPro"/>
</dbReference>
<feature type="binding site" evidence="12">
    <location>
        <position position="113"/>
    </location>
    <ligand>
        <name>ATP</name>
        <dbReference type="ChEBI" id="CHEBI:30616"/>
    </ligand>
</feature>
<name>A0A1N6HXK4_9LACT</name>
<evidence type="ECO:0000256" key="3">
    <source>
        <dbReference type="ARBA" id="ARBA00012966"/>
    </source>
</evidence>
<dbReference type="OrthoDB" id="9801161at2"/>
<keyword evidence="17" id="KW-1185">Reference proteome</keyword>
<keyword evidence="11" id="KW-0546">Nucleotide metabolism</keyword>
<dbReference type="GO" id="GO:0046872">
    <property type="term" value="F:metal ion binding"/>
    <property type="evidence" value="ECO:0007669"/>
    <property type="project" value="UniProtKB-KW"/>
</dbReference>
<dbReference type="InterPro" id="IPR001564">
    <property type="entry name" value="Nucleoside_diP_kinase"/>
</dbReference>
<dbReference type="GO" id="GO:0004550">
    <property type="term" value="F:nucleoside diphosphate kinase activity"/>
    <property type="evidence" value="ECO:0007669"/>
    <property type="project" value="UniProtKB-EC"/>
</dbReference>
<dbReference type="FunFam" id="3.30.70.141:FF:000003">
    <property type="entry name" value="Nucleoside diphosphate kinase"/>
    <property type="match status" value="1"/>
</dbReference>
<evidence type="ECO:0000313" key="17">
    <source>
        <dbReference type="Proteomes" id="UP000184758"/>
    </source>
</evidence>
<feature type="binding site" evidence="12">
    <location>
        <position position="10"/>
    </location>
    <ligand>
        <name>ATP</name>
        <dbReference type="ChEBI" id="CHEBI:30616"/>
    </ligand>
</feature>
<proteinExistence type="inferred from homology"/>
<keyword evidence="7 14" id="KW-0547">Nucleotide-binding</keyword>
<dbReference type="CDD" id="cd04413">
    <property type="entry name" value="NDPk_I"/>
    <property type="match status" value="1"/>
</dbReference>
<evidence type="ECO:0000256" key="13">
    <source>
        <dbReference type="RuleBase" id="RU004011"/>
    </source>
</evidence>
<comment type="similarity">
    <text evidence="2 12 13">Belongs to the NDK family.</text>
</comment>
<protein>
    <recommendedName>
        <fullName evidence="4 14">Nucleoside diphosphate kinase</fullName>
        <ecNumber evidence="3 14">2.7.4.6</ecNumber>
    </recommendedName>
</protein>
<evidence type="ECO:0000256" key="7">
    <source>
        <dbReference type="ARBA" id="ARBA00022741"/>
    </source>
</evidence>
<dbReference type="InterPro" id="IPR023005">
    <property type="entry name" value="Nucleoside_diP_kinase_AS"/>
</dbReference>
<comment type="cofactor">
    <cofactor evidence="1">
        <name>Mg(2+)</name>
        <dbReference type="ChEBI" id="CHEBI:18420"/>
    </cofactor>
</comment>
<comment type="catalytic activity">
    <reaction evidence="14">
        <text>a 2'-deoxyribonucleoside 5'-diphosphate + ATP = a 2'-deoxyribonucleoside 5'-triphosphate + ADP</text>
        <dbReference type="Rhea" id="RHEA:44640"/>
        <dbReference type="ChEBI" id="CHEBI:30616"/>
        <dbReference type="ChEBI" id="CHEBI:61560"/>
        <dbReference type="ChEBI" id="CHEBI:73316"/>
        <dbReference type="ChEBI" id="CHEBI:456216"/>
        <dbReference type="EC" id="2.7.4.6"/>
    </reaction>
</comment>
<accession>A0A1N6HXK4</accession>
<dbReference type="PROSITE" id="PS00469">
    <property type="entry name" value="NDPK"/>
    <property type="match status" value="1"/>
</dbReference>
<dbReference type="Gene3D" id="3.30.70.141">
    <property type="entry name" value="Nucleoside diphosphate kinase-like domain"/>
    <property type="match status" value="1"/>
</dbReference>
<evidence type="ECO:0000256" key="1">
    <source>
        <dbReference type="ARBA" id="ARBA00001946"/>
    </source>
</evidence>
<feature type="binding site" evidence="12">
    <location>
        <position position="92"/>
    </location>
    <ligand>
        <name>ATP</name>
        <dbReference type="ChEBI" id="CHEBI:30616"/>
    </ligand>
</feature>
<sequence>MTEKTLVLIKPDAVERNLIGSILVEYERNGLKVLDMKLINASTEMAEQHYAEHSGKPFFNRLVSYLTRSPLVALVLKGENAISRVRALNGTTDPEDSQDNTIRALYGLSMAENTVHASDSLESATRERSIWFS</sequence>
<evidence type="ECO:0000256" key="8">
    <source>
        <dbReference type="ARBA" id="ARBA00022777"/>
    </source>
</evidence>
<dbReference type="GO" id="GO:0006228">
    <property type="term" value="P:UTP biosynthetic process"/>
    <property type="evidence" value="ECO:0007669"/>
    <property type="project" value="InterPro"/>
</dbReference>
<evidence type="ECO:0000256" key="14">
    <source>
        <dbReference type="RuleBase" id="RU004013"/>
    </source>
</evidence>
<dbReference type="Pfam" id="PF00334">
    <property type="entry name" value="NDK"/>
    <property type="match status" value="1"/>
</dbReference>
<dbReference type="AlphaFoldDB" id="A0A1N6HXK4"/>
<keyword evidence="6" id="KW-0479">Metal-binding</keyword>
<feature type="binding site" evidence="12">
    <location>
        <position position="103"/>
    </location>
    <ligand>
        <name>ATP</name>
        <dbReference type="ChEBI" id="CHEBI:30616"/>
    </ligand>
</feature>
<dbReference type="eggNOG" id="COG0105">
    <property type="taxonomic scope" value="Bacteria"/>
</dbReference>
<dbReference type="NCBIfam" id="NF001908">
    <property type="entry name" value="PRK00668.1"/>
    <property type="match status" value="1"/>
</dbReference>
<dbReference type="PROSITE" id="PS51374">
    <property type="entry name" value="NDPK_LIKE"/>
    <property type="match status" value="1"/>
</dbReference>
<dbReference type="GO" id="GO:0005524">
    <property type="term" value="F:ATP binding"/>
    <property type="evidence" value="ECO:0007669"/>
    <property type="project" value="UniProtKB-KW"/>
</dbReference>
<dbReference type="PANTHER" id="PTHR11349">
    <property type="entry name" value="NUCLEOSIDE DIPHOSPHATE KINASE"/>
    <property type="match status" value="1"/>
</dbReference>
<evidence type="ECO:0000256" key="11">
    <source>
        <dbReference type="ARBA" id="ARBA00023080"/>
    </source>
</evidence>
<dbReference type="Proteomes" id="UP000184758">
    <property type="component" value="Unassembled WGS sequence"/>
</dbReference>
<evidence type="ECO:0000256" key="4">
    <source>
        <dbReference type="ARBA" id="ARBA00017632"/>
    </source>
</evidence>
<evidence type="ECO:0000256" key="9">
    <source>
        <dbReference type="ARBA" id="ARBA00022840"/>
    </source>
</evidence>
<reference evidence="17" key="1">
    <citation type="submission" date="2016-11" db="EMBL/GenBank/DDBJ databases">
        <authorList>
            <person name="Varghese N."/>
            <person name="Submissions S."/>
        </authorList>
    </citation>
    <scope>NUCLEOTIDE SEQUENCE [LARGE SCALE GENOMIC DNA]</scope>
    <source>
        <strain evidence="17">313</strain>
    </source>
</reference>
<keyword evidence="9 14" id="KW-0067">ATP-binding</keyword>
<gene>
    <name evidence="16" type="ORF">SAMN05878443_2148</name>
</gene>
<dbReference type="GO" id="GO:0006183">
    <property type="term" value="P:GTP biosynthetic process"/>
    <property type="evidence" value="ECO:0007669"/>
    <property type="project" value="InterPro"/>
</dbReference>
<feature type="active site" description="Pros-phosphohistidine intermediate" evidence="12">
    <location>
        <position position="116"/>
    </location>
</feature>